<dbReference type="Gene3D" id="2.30.30.40">
    <property type="entry name" value="SH3 Domains"/>
    <property type="match status" value="1"/>
</dbReference>
<gene>
    <name evidence="3" type="ORF">ACFQL7_12375</name>
</gene>
<proteinExistence type="predicted"/>
<feature type="domain" description="CheW-like" evidence="2">
    <location>
        <begin position="49"/>
        <end position="129"/>
    </location>
</feature>
<evidence type="ECO:0000313" key="4">
    <source>
        <dbReference type="Proteomes" id="UP001596417"/>
    </source>
</evidence>
<protein>
    <submittedName>
        <fullName evidence="3">Chemotaxis protein CheW</fullName>
    </submittedName>
</protein>
<dbReference type="Proteomes" id="UP001596417">
    <property type="component" value="Unassembled WGS sequence"/>
</dbReference>
<sequence length="130" mass="14439">MRYIGEPEEQNTIDDRTFVSEPALDWDETNDEDESTNGDKDNDEQEQEQYRLVRLHEAFDVPARSTGDGTVIWLRPEIGRVAIHCDGVLESREAVVKPYGPPLDHVPGISGATMGESGDVINIIDVTTIA</sequence>
<dbReference type="RefSeq" id="WP_390206538.1">
    <property type="nucleotide sequence ID" value="NZ_JBHSZC010000001.1"/>
</dbReference>
<name>A0ABD5YTL6_9EURY</name>
<evidence type="ECO:0000313" key="3">
    <source>
        <dbReference type="EMBL" id="MFC7190561.1"/>
    </source>
</evidence>
<dbReference type="SUPFAM" id="SSF50341">
    <property type="entry name" value="CheW-like"/>
    <property type="match status" value="1"/>
</dbReference>
<comment type="caution">
    <text evidence="3">The sequence shown here is derived from an EMBL/GenBank/DDBJ whole genome shotgun (WGS) entry which is preliminary data.</text>
</comment>
<feature type="compositionally biased region" description="Acidic residues" evidence="1">
    <location>
        <begin position="1"/>
        <end position="12"/>
    </location>
</feature>
<organism evidence="3 4">
    <name type="scientific">Halocatena marina</name>
    <dbReference type="NCBI Taxonomy" id="2934937"/>
    <lineage>
        <taxon>Archaea</taxon>
        <taxon>Methanobacteriati</taxon>
        <taxon>Methanobacteriota</taxon>
        <taxon>Stenosarchaea group</taxon>
        <taxon>Halobacteria</taxon>
        <taxon>Halobacteriales</taxon>
        <taxon>Natronomonadaceae</taxon>
        <taxon>Halocatena</taxon>
    </lineage>
</organism>
<dbReference type="InterPro" id="IPR002545">
    <property type="entry name" value="CheW-lke_dom"/>
</dbReference>
<evidence type="ECO:0000256" key="1">
    <source>
        <dbReference type="SAM" id="MobiDB-lite"/>
    </source>
</evidence>
<evidence type="ECO:0000259" key="2">
    <source>
        <dbReference type="Pfam" id="PF01584"/>
    </source>
</evidence>
<reference evidence="3 4" key="1">
    <citation type="journal article" date="2019" name="Int. J. Syst. Evol. Microbiol.">
        <title>The Global Catalogue of Microorganisms (GCM) 10K type strain sequencing project: providing services to taxonomists for standard genome sequencing and annotation.</title>
        <authorList>
            <consortium name="The Broad Institute Genomics Platform"/>
            <consortium name="The Broad Institute Genome Sequencing Center for Infectious Disease"/>
            <person name="Wu L."/>
            <person name="Ma J."/>
        </authorList>
    </citation>
    <scope>NUCLEOTIDE SEQUENCE [LARGE SCALE GENOMIC DNA]</scope>
    <source>
        <strain evidence="3 4">RDMS1</strain>
    </source>
</reference>
<dbReference type="InterPro" id="IPR036061">
    <property type="entry name" value="CheW-like_dom_sf"/>
</dbReference>
<dbReference type="Pfam" id="PF01584">
    <property type="entry name" value="CheW"/>
    <property type="match status" value="1"/>
</dbReference>
<keyword evidence="4" id="KW-1185">Reference proteome</keyword>
<dbReference type="EMBL" id="JBHTAX010000001">
    <property type="protein sequence ID" value="MFC7190561.1"/>
    <property type="molecule type" value="Genomic_DNA"/>
</dbReference>
<accession>A0ABD5YTL6</accession>
<dbReference type="AlphaFoldDB" id="A0ABD5YTL6"/>
<feature type="compositionally biased region" description="Acidic residues" evidence="1">
    <location>
        <begin position="24"/>
        <end position="47"/>
    </location>
</feature>
<feature type="region of interest" description="Disordered" evidence="1">
    <location>
        <begin position="1"/>
        <end position="47"/>
    </location>
</feature>